<evidence type="ECO:0000256" key="1">
    <source>
        <dbReference type="ARBA" id="ARBA00004651"/>
    </source>
</evidence>
<keyword evidence="4 9" id="KW-1133">Transmembrane helix</keyword>
<comment type="similarity">
    <text evidence="7">Belongs to the methyl-accepting chemotaxis (MCP) protein family.</text>
</comment>
<feature type="transmembrane region" description="Helical" evidence="9">
    <location>
        <begin position="181"/>
        <end position="206"/>
    </location>
</feature>
<dbReference type="InterPro" id="IPR029151">
    <property type="entry name" value="Sensor-like_sf"/>
</dbReference>
<dbReference type="PROSITE" id="PS50885">
    <property type="entry name" value="HAMP"/>
    <property type="match status" value="1"/>
</dbReference>
<evidence type="ECO:0000256" key="3">
    <source>
        <dbReference type="ARBA" id="ARBA00022692"/>
    </source>
</evidence>
<comment type="caution">
    <text evidence="12">The sequence shown here is derived from an EMBL/GenBank/DDBJ whole genome shotgun (WGS) entry which is preliminary data.</text>
</comment>
<organism evidence="12 13">
    <name type="scientific">Alkalicoccobacillus porphyridii</name>
    <dbReference type="NCBI Taxonomy" id="2597270"/>
    <lineage>
        <taxon>Bacteria</taxon>
        <taxon>Bacillati</taxon>
        <taxon>Bacillota</taxon>
        <taxon>Bacilli</taxon>
        <taxon>Bacillales</taxon>
        <taxon>Bacillaceae</taxon>
        <taxon>Alkalicoccobacillus</taxon>
    </lineage>
</organism>
<evidence type="ECO:0000313" key="12">
    <source>
        <dbReference type="EMBL" id="TSB47293.1"/>
    </source>
</evidence>
<protein>
    <submittedName>
        <fullName evidence="12">Methyl-accepting chemotaxis protein</fullName>
    </submittedName>
</protein>
<dbReference type="SUPFAM" id="SSF58104">
    <property type="entry name" value="Methyl-accepting chemotaxis protein (MCP) signaling domain"/>
    <property type="match status" value="1"/>
</dbReference>
<dbReference type="PANTHER" id="PTHR32089:SF112">
    <property type="entry name" value="LYSOZYME-LIKE PROTEIN-RELATED"/>
    <property type="match status" value="1"/>
</dbReference>
<dbReference type="Gene3D" id="1.10.287.950">
    <property type="entry name" value="Methyl-accepting chemotaxis protein"/>
    <property type="match status" value="1"/>
</dbReference>
<dbReference type="AlphaFoldDB" id="A0A554A0U1"/>
<gene>
    <name evidence="12" type="ORF">FN960_06015</name>
</gene>
<dbReference type="InterPro" id="IPR003660">
    <property type="entry name" value="HAMP_dom"/>
</dbReference>
<comment type="subcellular location">
    <subcellularLocation>
        <location evidence="1">Cell membrane</location>
        <topology evidence="1">Multi-pass membrane protein</topology>
    </subcellularLocation>
</comment>
<dbReference type="Pfam" id="PF00672">
    <property type="entry name" value="HAMP"/>
    <property type="match status" value="1"/>
</dbReference>
<evidence type="ECO:0000256" key="2">
    <source>
        <dbReference type="ARBA" id="ARBA00022475"/>
    </source>
</evidence>
<evidence type="ECO:0000259" key="10">
    <source>
        <dbReference type="PROSITE" id="PS50111"/>
    </source>
</evidence>
<dbReference type="InterPro" id="IPR033463">
    <property type="entry name" value="sCache_3"/>
</dbReference>
<dbReference type="Proteomes" id="UP000318521">
    <property type="component" value="Unassembled WGS sequence"/>
</dbReference>
<keyword evidence="3 9" id="KW-0812">Transmembrane</keyword>
<dbReference type="PROSITE" id="PS50111">
    <property type="entry name" value="CHEMOTAXIS_TRANSDUC_2"/>
    <property type="match status" value="1"/>
</dbReference>
<name>A0A554A0U1_9BACI</name>
<keyword evidence="5 9" id="KW-0472">Membrane</keyword>
<accession>A0A554A0U1</accession>
<dbReference type="SMART" id="SM00283">
    <property type="entry name" value="MA"/>
    <property type="match status" value="1"/>
</dbReference>
<evidence type="ECO:0000256" key="5">
    <source>
        <dbReference type="ARBA" id="ARBA00023136"/>
    </source>
</evidence>
<dbReference type="CDD" id="cd06225">
    <property type="entry name" value="HAMP"/>
    <property type="match status" value="1"/>
</dbReference>
<keyword evidence="13" id="KW-1185">Reference proteome</keyword>
<dbReference type="InterPro" id="IPR004089">
    <property type="entry name" value="MCPsignal_dom"/>
</dbReference>
<keyword evidence="6 8" id="KW-0807">Transducer</keyword>
<evidence type="ECO:0000256" key="6">
    <source>
        <dbReference type="ARBA" id="ARBA00023224"/>
    </source>
</evidence>
<keyword evidence="2" id="KW-1003">Cell membrane</keyword>
<dbReference type="OrthoDB" id="9814363at2"/>
<dbReference type="SMART" id="SM00304">
    <property type="entry name" value="HAMP"/>
    <property type="match status" value="1"/>
</dbReference>
<evidence type="ECO:0000256" key="9">
    <source>
        <dbReference type="SAM" id="Phobius"/>
    </source>
</evidence>
<dbReference type="EMBL" id="VLXZ01000003">
    <property type="protein sequence ID" value="TSB47293.1"/>
    <property type="molecule type" value="Genomic_DNA"/>
</dbReference>
<dbReference type="PROSITE" id="PS51257">
    <property type="entry name" value="PROKAR_LIPOPROTEIN"/>
    <property type="match status" value="1"/>
</dbReference>
<dbReference type="PANTHER" id="PTHR32089">
    <property type="entry name" value="METHYL-ACCEPTING CHEMOTAXIS PROTEIN MCPB"/>
    <property type="match status" value="1"/>
</dbReference>
<evidence type="ECO:0000256" key="7">
    <source>
        <dbReference type="ARBA" id="ARBA00029447"/>
    </source>
</evidence>
<proteinExistence type="inferred from homology"/>
<dbReference type="GO" id="GO:0007165">
    <property type="term" value="P:signal transduction"/>
    <property type="evidence" value="ECO:0007669"/>
    <property type="project" value="UniProtKB-KW"/>
</dbReference>
<evidence type="ECO:0000256" key="4">
    <source>
        <dbReference type="ARBA" id="ARBA00022989"/>
    </source>
</evidence>
<sequence>MNMLKTKGLSFKLNTLVLSLLIIFGCVLGIVIQNMVSSGIKEMALEKAESDLALSFYALEREIPGEWTIQSGQLYKGDTVLNENFDLVDQIADMTGGTVTIFQGDTRVATNVEVDGERAISTKASDAVIETVLTNGEVYYGEANVAGVMTQTAYQPIHSANGEVIGMWYTGVSQALVDQTILTILIGLGGVLVGGIIVASCCVFWFTHRIKKRLVNVGNALMKAGEGDFTTTLTDSSRDEIGQLSTHYERMRQSLIILMQSILTKSEQVASSSQQLSAGAEQTNQAVEQIATVIQEVAVGSDHQMKQMTKATDSVSEIGKSAESIRSFMEKVDQSSIETKTKAAHGVGIVTESLKQMKSIHDRAKDVTKAVEELGQQSLEINRMTALVTDVAEQTGLLAINASIEAAHAGERGKGFAVVASEVKKLAEQSQQSAAQIKEFTQRIDNQITHSTQSIHETNLAVRDGIRLVENAGVEFNQISDSVHKVSDQVNEANVWVNDVSTKIENMYQLIMTASKVASEAAGHSQQVAATTEEQAAAMEEVASASVYLTHVAEELQKSVSAFKL</sequence>
<evidence type="ECO:0000313" key="13">
    <source>
        <dbReference type="Proteomes" id="UP000318521"/>
    </source>
</evidence>
<feature type="domain" description="HAMP" evidence="11">
    <location>
        <begin position="208"/>
        <end position="260"/>
    </location>
</feature>
<evidence type="ECO:0000259" key="11">
    <source>
        <dbReference type="PROSITE" id="PS50885"/>
    </source>
</evidence>
<reference evidence="12 13" key="1">
    <citation type="submission" date="2019-07" db="EMBL/GenBank/DDBJ databases">
        <authorList>
            <person name="Park Y.J."/>
            <person name="Jeong S.E."/>
            <person name="Jung H.S."/>
        </authorList>
    </citation>
    <scope>NUCLEOTIDE SEQUENCE [LARGE SCALE GENOMIC DNA]</scope>
    <source>
        <strain evidence="13">P16(2019)</strain>
    </source>
</reference>
<dbReference type="Pfam" id="PF17202">
    <property type="entry name" value="sCache_3_3"/>
    <property type="match status" value="1"/>
</dbReference>
<dbReference type="SUPFAM" id="SSF103190">
    <property type="entry name" value="Sensory domain-like"/>
    <property type="match status" value="1"/>
</dbReference>
<evidence type="ECO:0000256" key="8">
    <source>
        <dbReference type="PROSITE-ProRule" id="PRU00284"/>
    </source>
</evidence>
<dbReference type="GO" id="GO:0005886">
    <property type="term" value="C:plasma membrane"/>
    <property type="evidence" value="ECO:0007669"/>
    <property type="project" value="UniProtKB-SubCell"/>
</dbReference>
<feature type="domain" description="Methyl-accepting transducer" evidence="10">
    <location>
        <begin position="279"/>
        <end position="550"/>
    </location>
</feature>
<dbReference type="Pfam" id="PF00015">
    <property type="entry name" value="MCPsignal"/>
    <property type="match status" value="1"/>
</dbReference>